<keyword evidence="3 6" id="KW-0238">DNA-binding</keyword>
<dbReference type="GO" id="GO:0006310">
    <property type="term" value="P:DNA recombination"/>
    <property type="evidence" value="ECO:0007669"/>
    <property type="project" value="UniProtKB-UniRule"/>
</dbReference>
<accession>C8W4C8</accession>
<keyword evidence="8" id="KW-0067">ATP-binding</keyword>
<dbReference type="InterPro" id="IPR012340">
    <property type="entry name" value="NA-bd_OB-fold"/>
</dbReference>
<dbReference type="SUPFAM" id="SSF47781">
    <property type="entry name" value="RuvA domain 2-like"/>
    <property type="match status" value="1"/>
</dbReference>
<keyword evidence="8" id="KW-0547">Nucleotide-binding</keyword>
<dbReference type="InterPro" id="IPR013849">
    <property type="entry name" value="DNA_helicase_Holl-junc_RuvA_I"/>
</dbReference>
<dbReference type="CDD" id="cd14332">
    <property type="entry name" value="UBA_RuvA_C"/>
    <property type="match status" value="1"/>
</dbReference>
<feature type="region of interest" description="Domain I" evidence="6">
    <location>
        <begin position="1"/>
        <end position="64"/>
    </location>
</feature>
<keyword evidence="8" id="KW-0378">Hydrolase</keyword>
<keyword evidence="1 6" id="KW-0963">Cytoplasm</keyword>
<dbReference type="RefSeq" id="WP_015756711.1">
    <property type="nucleotide sequence ID" value="NC_013216.1"/>
</dbReference>
<keyword evidence="5 6" id="KW-0234">DNA repair</keyword>
<dbReference type="Pfam" id="PF01330">
    <property type="entry name" value="RuvA_N"/>
    <property type="match status" value="1"/>
</dbReference>
<dbReference type="GO" id="GO:0009379">
    <property type="term" value="C:Holliday junction helicase complex"/>
    <property type="evidence" value="ECO:0007669"/>
    <property type="project" value="InterPro"/>
</dbReference>
<evidence type="ECO:0000256" key="1">
    <source>
        <dbReference type="ARBA" id="ARBA00022490"/>
    </source>
</evidence>
<evidence type="ECO:0000256" key="5">
    <source>
        <dbReference type="ARBA" id="ARBA00023204"/>
    </source>
</evidence>
<dbReference type="GO" id="GO:0048476">
    <property type="term" value="C:Holliday junction resolvase complex"/>
    <property type="evidence" value="ECO:0007669"/>
    <property type="project" value="UniProtKB-UniRule"/>
</dbReference>
<evidence type="ECO:0000313" key="8">
    <source>
        <dbReference type="EMBL" id="ACV61996.1"/>
    </source>
</evidence>
<dbReference type="KEGG" id="dae:Dtox_1110"/>
<dbReference type="GO" id="GO:0006281">
    <property type="term" value="P:DNA repair"/>
    <property type="evidence" value="ECO:0007669"/>
    <property type="project" value="UniProtKB-UniRule"/>
</dbReference>
<dbReference type="EMBL" id="CP001720">
    <property type="protein sequence ID" value="ACV61996.1"/>
    <property type="molecule type" value="Genomic_DNA"/>
</dbReference>
<keyword evidence="4 6" id="KW-0233">DNA recombination</keyword>
<dbReference type="GO" id="GO:0005524">
    <property type="term" value="F:ATP binding"/>
    <property type="evidence" value="ECO:0007669"/>
    <property type="project" value="InterPro"/>
</dbReference>
<dbReference type="SUPFAM" id="SSF50249">
    <property type="entry name" value="Nucleic acid-binding proteins"/>
    <property type="match status" value="1"/>
</dbReference>
<keyword evidence="2 6" id="KW-0227">DNA damage</keyword>
<dbReference type="Gene3D" id="2.40.50.140">
    <property type="entry name" value="Nucleic acid-binding proteins"/>
    <property type="match status" value="1"/>
</dbReference>
<dbReference type="InterPro" id="IPR010994">
    <property type="entry name" value="RuvA_2-like"/>
</dbReference>
<dbReference type="Pfam" id="PF14520">
    <property type="entry name" value="HHH_5"/>
    <property type="match status" value="1"/>
</dbReference>
<keyword evidence="8" id="KW-0347">Helicase</keyword>
<dbReference type="InterPro" id="IPR003583">
    <property type="entry name" value="Hlx-hairpin-Hlx_DNA-bd_motif"/>
</dbReference>
<dbReference type="STRING" id="485916.Dtox_1110"/>
<evidence type="ECO:0000259" key="7">
    <source>
        <dbReference type="SMART" id="SM00278"/>
    </source>
</evidence>
<feature type="domain" description="Helix-hairpin-helix DNA-binding motif class 1" evidence="7">
    <location>
        <begin position="73"/>
        <end position="92"/>
    </location>
</feature>
<dbReference type="Pfam" id="PF07499">
    <property type="entry name" value="RuvA_C"/>
    <property type="match status" value="1"/>
</dbReference>
<dbReference type="Gene3D" id="1.10.150.20">
    <property type="entry name" value="5' to 3' exonuclease, C-terminal subdomain"/>
    <property type="match status" value="1"/>
</dbReference>
<comment type="domain">
    <text evidence="6">Has three domains with a flexible linker between the domains II and III and assumes an 'L' shape. Domain III is highly mobile and contacts RuvB.</text>
</comment>
<dbReference type="SMART" id="SM00278">
    <property type="entry name" value="HhH1"/>
    <property type="match status" value="2"/>
</dbReference>
<dbReference type="Gene3D" id="1.10.8.10">
    <property type="entry name" value="DNA helicase RuvA subunit, C-terminal domain"/>
    <property type="match status" value="1"/>
</dbReference>
<dbReference type="GO" id="GO:0000400">
    <property type="term" value="F:four-way junction DNA binding"/>
    <property type="evidence" value="ECO:0007669"/>
    <property type="project" value="UniProtKB-UniRule"/>
</dbReference>
<keyword evidence="9" id="KW-1185">Reference proteome</keyword>
<comment type="subunit">
    <text evidence="6">Homotetramer. Forms an RuvA(8)-RuvB(12)-Holliday junction (HJ) complex. HJ DNA is sandwiched between 2 RuvA tetramers; dsDNA enters through RuvA and exits via RuvB. An RuvB hexamer assembles on each DNA strand where it exits the tetramer. Each RuvB hexamer is contacted by two RuvA subunits (via domain III) on 2 adjacent RuvB subunits; this complex drives branch migration. In the full resolvosome a probable DNA-RuvA(4)-RuvB(12)-RuvC(2) complex forms which resolves the HJ.</text>
</comment>
<evidence type="ECO:0000256" key="6">
    <source>
        <dbReference type="HAMAP-Rule" id="MF_00031"/>
    </source>
</evidence>
<comment type="similarity">
    <text evidence="6">Belongs to the RuvA family.</text>
</comment>
<dbReference type="HOGENOM" id="CLU_087936_3_0_9"/>
<comment type="caution">
    <text evidence="6">Lacks conserved residue(s) required for the propagation of feature annotation.</text>
</comment>
<dbReference type="GO" id="GO:0005737">
    <property type="term" value="C:cytoplasm"/>
    <property type="evidence" value="ECO:0007669"/>
    <property type="project" value="UniProtKB-SubCell"/>
</dbReference>
<dbReference type="GO" id="GO:0009378">
    <property type="term" value="F:four-way junction helicase activity"/>
    <property type="evidence" value="ECO:0007669"/>
    <property type="project" value="InterPro"/>
</dbReference>
<dbReference type="NCBIfam" id="TIGR00084">
    <property type="entry name" value="ruvA"/>
    <property type="match status" value="1"/>
</dbReference>
<organism evidence="8 9">
    <name type="scientific">Desulfofarcimen acetoxidans (strain ATCC 49208 / DSM 771 / KCTC 5769 / VKM B-1644 / 5575)</name>
    <name type="common">Desulfotomaculum acetoxidans</name>
    <dbReference type="NCBI Taxonomy" id="485916"/>
    <lineage>
        <taxon>Bacteria</taxon>
        <taxon>Bacillati</taxon>
        <taxon>Bacillota</taxon>
        <taxon>Clostridia</taxon>
        <taxon>Eubacteriales</taxon>
        <taxon>Peptococcaceae</taxon>
        <taxon>Desulfofarcimen</taxon>
    </lineage>
</organism>
<protein>
    <recommendedName>
        <fullName evidence="6">Holliday junction branch migration complex subunit RuvA</fullName>
    </recommendedName>
</protein>
<feature type="domain" description="Helix-hairpin-helix DNA-binding motif class 1" evidence="7">
    <location>
        <begin position="108"/>
        <end position="127"/>
    </location>
</feature>
<reference evidence="8 9" key="1">
    <citation type="journal article" date="2009" name="Stand. Genomic Sci.">
        <title>Complete genome sequence of Desulfotomaculum acetoxidans type strain (5575).</title>
        <authorList>
            <person name="Spring S."/>
            <person name="Lapidus A."/>
            <person name="Schroder M."/>
            <person name="Gleim D."/>
            <person name="Sims D."/>
            <person name="Meincke L."/>
            <person name="Glavina Del Rio T."/>
            <person name="Tice H."/>
            <person name="Copeland A."/>
            <person name="Cheng J.F."/>
            <person name="Lucas S."/>
            <person name="Chen F."/>
            <person name="Nolan M."/>
            <person name="Bruce D."/>
            <person name="Goodwin L."/>
            <person name="Pitluck S."/>
            <person name="Ivanova N."/>
            <person name="Mavromatis K."/>
            <person name="Mikhailova N."/>
            <person name="Pati A."/>
            <person name="Chen A."/>
            <person name="Palaniappan K."/>
            <person name="Land M."/>
            <person name="Hauser L."/>
            <person name="Chang Y.J."/>
            <person name="Jeffries C.D."/>
            <person name="Chain P."/>
            <person name="Saunders E."/>
            <person name="Brettin T."/>
            <person name="Detter J.C."/>
            <person name="Goker M."/>
            <person name="Bristow J."/>
            <person name="Eisen J.A."/>
            <person name="Markowitz V."/>
            <person name="Hugenholtz P."/>
            <person name="Kyrpides N.C."/>
            <person name="Klenk H.P."/>
            <person name="Han C."/>
        </authorList>
    </citation>
    <scope>NUCLEOTIDE SEQUENCE [LARGE SCALE GENOMIC DNA]</scope>
    <source>
        <strain evidence="9">ATCC 49208 / DSM 771 / VKM B-1644</strain>
    </source>
</reference>
<dbReference type="InterPro" id="IPR000085">
    <property type="entry name" value="RuvA"/>
</dbReference>
<dbReference type="HAMAP" id="MF_00031">
    <property type="entry name" value="DNA_HJ_migration_RuvA"/>
    <property type="match status" value="1"/>
</dbReference>
<evidence type="ECO:0000256" key="4">
    <source>
        <dbReference type="ARBA" id="ARBA00023172"/>
    </source>
</evidence>
<dbReference type="Proteomes" id="UP000002217">
    <property type="component" value="Chromosome"/>
</dbReference>
<evidence type="ECO:0000313" key="9">
    <source>
        <dbReference type="Proteomes" id="UP000002217"/>
    </source>
</evidence>
<dbReference type="eggNOG" id="COG0632">
    <property type="taxonomic scope" value="Bacteria"/>
</dbReference>
<evidence type="ECO:0000256" key="3">
    <source>
        <dbReference type="ARBA" id="ARBA00023125"/>
    </source>
</evidence>
<name>C8W4C8_DESAS</name>
<proteinExistence type="inferred from homology"/>
<dbReference type="AlphaFoldDB" id="C8W4C8"/>
<dbReference type="OrthoDB" id="5293449at2"/>
<gene>
    <name evidence="6" type="primary">ruvA</name>
    <name evidence="8" type="ordered locus">Dtox_1110</name>
</gene>
<comment type="subcellular location">
    <subcellularLocation>
        <location evidence="6">Cytoplasm</location>
    </subcellularLocation>
</comment>
<comment type="function">
    <text evidence="6">The RuvA-RuvB-RuvC complex processes Holliday junction (HJ) DNA during genetic recombination and DNA repair, while the RuvA-RuvB complex plays an important role in the rescue of blocked DNA replication forks via replication fork reversal (RFR). RuvA specifically binds to HJ cruciform DNA, conferring on it an open structure. The RuvB hexamer acts as an ATP-dependent pump, pulling dsDNA into and through the RuvAB complex. HJ branch migration allows RuvC to scan DNA until it finds its consensus sequence, where it cleaves and resolves the cruciform DNA.</text>
</comment>
<dbReference type="SUPFAM" id="SSF46929">
    <property type="entry name" value="DNA helicase RuvA subunit, C-terminal domain"/>
    <property type="match status" value="1"/>
</dbReference>
<feature type="region of interest" description="Domain III" evidence="6">
    <location>
        <begin position="155"/>
        <end position="203"/>
    </location>
</feature>
<evidence type="ECO:0000256" key="2">
    <source>
        <dbReference type="ARBA" id="ARBA00022763"/>
    </source>
</evidence>
<sequence>MIAFLRGKIVFIEANSVVLDVSGVGYRIFVPASCQSKLPAAGEEMLLLTYLSVKEDSLQLYGFIEQQERELFVMLLNVGGIGPKGALSVLSCLSPAQLYLAVAREDIKAVMKVPGIGKKTAQRLILELKDKLKGRVQPGEETTPETVSGSQNEAEDALFALEALGYSVSEAIVVVQEVLRSSSKNISASELLKNALQKLDARR</sequence>
<dbReference type="InterPro" id="IPR036267">
    <property type="entry name" value="RuvA_C_sf"/>
</dbReference>
<dbReference type="InterPro" id="IPR011114">
    <property type="entry name" value="RuvA_C"/>
</dbReference>